<reference evidence="13 14" key="1">
    <citation type="journal article" date="2011" name="Stand. Genomic Sci.">
        <title>High quality draft genome sequence of Segniliparus rugosus CDC 945(T)= (ATCC BAA-974(T)).</title>
        <authorList>
            <person name="Earl A.M."/>
            <person name="Desjardins C.A."/>
            <person name="Fitzgerald M.G."/>
            <person name="Arachchi H.M."/>
            <person name="Zeng Q."/>
            <person name="Mehta T."/>
            <person name="Griggs A."/>
            <person name="Birren B.W."/>
            <person name="Toney N.C."/>
            <person name="Carr J."/>
            <person name="Posey J."/>
            <person name="Butler W.R."/>
        </authorList>
    </citation>
    <scope>NUCLEOTIDE SEQUENCE [LARGE SCALE GENOMIC DNA]</scope>
    <source>
        <strain evidence="14">ATCC BAA-974 / DSM 45345 / CCUG 50838 / CIP 108380 / JCM 13579 / CDC 945</strain>
    </source>
</reference>
<dbReference type="GO" id="GO:0004066">
    <property type="term" value="F:asparagine synthase (glutamine-hydrolyzing) activity"/>
    <property type="evidence" value="ECO:0007669"/>
    <property type="project" value="UniProtKB-EC"/>
</dbReference>
<dbReference type="InterPro" id="IPR029055">
    <property type="entry name" value="Ntn_hydrolases_N"/>
</dbReference>
<keyword evidence="4 10" id="KW-0547">Nucleotide-binding</keyword>
<dbReference type="GO" id="GO:0005829">
    <property type="term" value="C:cytosol"/>
    <property type="evidence" value="ECO:0007669"/>
    <property type="project" value="TreeGrafter"/>
</dbReference>
<feature type="binding site" evidence="10">
    <location>
        <position position="296"/>
    </location>
    <ligand>
        <name>ATP</name>
        <dbReference type="ChEBI" id="CHEBI:30616"/>
    </ligand>
</feature>
<organism evidence="13 14">
    <name type="scientific">Segniliparus rugosus (strain ATCC BAA-974 / DSM 45345 / CCUG 50838 / CIP 108380 / JCM 13579 / CDC 945)</name>
    <dbReference type="NCBI Taxonomy" id="679197"/>
    <lineage>
        <taxon>Bacteria</taxon>
        <taxon>Bacillati</taxon>
        <taxon>Actinomycetota</taxon>
        <taxon>Actinomycetes</taxon>
        <taxon>Mycobacteriales</taxon>
        <taxon>Segniliparaceae</taxon>
        <taxon>Segniliparus</taxon>
    </lineage>
</organism>
<evidence type="ECO:0000256" key="3">
    <source>
        <dbReference type="ARBA" id="ARBA00012737"/>
    </source>
</evidence>
<dbReference type="STRING" id="679197.HMPREF9336_00204"/>
<evidence type="ECO:0000256" key="1">
    <source>
        <dbReference type="ARBA" id="ARBA00005187"/>
    </source>
</evidence>
<evidence type="ECO:0000256" key="11">
    <source>
        <dbReference type="PIRSR" id="PIRSR001589-3"/>
    </source>
</evidence>
<dbReference type="InterPro" id="IPR014729">
    <property type="entry name" value="Rossmann-like_a/b/a_fold"/>
</dbReference>
<dbReference type="EC" id="6.3.5.4" evidence="3"/>
<dbReference type="Pfam" id="PF13537">
    <property type="entry name" value="GATase_7"/>
    <property type="match status" value="1"/>
</dbReference>
<dbReference type="Gene3D" id="3.40.50.620">
    <property type="entry name" value="HUPs"/>
    <property type="match status" value="1"/>
</dbReference>
<comment type="similarity">
    <text evidence="2">Belongs to the asparagine synthetase family.</text>
</comment>
<dbReference type="SUPFAM" id="SSF52402">
    <property type="entry name" value="Adenine nucleotide alpha hydrolases-like"/>
    <property type="match status" value="1"/>
</dbReference>
<evidence type="ECO:0000313" key="13">
    <source>
        <dbReference type="EMBL" id="EFV14903.1"/>
    </source>
</evidence>
<evidence type="ECO:0000259" key="12">
    <source>
        <dbReference type="PROSITE" id="PS51278"/>
    </source>
</evidence>
<dbReference type="OrthoDB" id="9763290at2"/>
<keyword evidence="9" id="KW-0028">Amino-acid biosynthesis</keyword>
<dbReference type="CDD" id="cd01991">
    <property type="entry name" value="Asn_synthase_B_C"/>
    <property type="match status" value="1"/>
</dbReference>
<dbReference type="Proteomes" id="UP000004816">
    <property type="component" value="Unassembled WGS sequence"/>
</dbReference>
<feature type="site" description="Important for beta-aspartyl-AMP intermediate formation" evidence="11">
    <location>
        <position position="384"/>
    </location>
</feature>
<dbReference type="InterPro" id="IPR051786">
    <property type="entry name" value="ASN_synthetase/amidase"/>
</dbReference>
<keyword evidence="14" id="KW-1185">Reference proteome</keyword>
<evidence type="ECO:0000256" key="8">
    <source>
        <dbReference type="ARBA" id="ARBA00048741"/>
    </source>
</evidence>
<dbReference type="eggNOG" id="COG0367">
    <property type="taxonomic scope" value="Bacteria"/>
</dbReference>
<dbReference type="InterPro" id="IPR017932">
    <property type="entry name" value="GATase_2_dom"/>
</dbReference>
<evidence type="ECO:0000256" key="10">
    <source>
        <dbReference type="PIRSR" id="PIRSR001589-2"/>
    </source>
</evidence>
<keyword evidence="6 9" id="KW-0061">Asparagine biosynthesis</keyword>
<dbReference type="GO" id="GO:0006529">
    <property type="term" value="P:asparagine biosynthetic process"/>
    <property type="evidence" value="ECO:0007669"/>
    <property type="project" value="UniProtKB-KW"/>
</dbReference>
<evidence type="ECO:0000256" key="9">
    <source>
        <dbReference type="PIRSR" id="PIRSR001589-1"/>
    </source>
</evidence>
<gene>
    <name evidence="13" type="ORF">HMPREF9336_00204</name>
</gene>
<dbReference type="Gene3D" id="3.60.20.10">
    <property type="entry name" value="Glutamine Phosphoribosylpyrophosphate, subunit 1, domain 1"/>
    <property type="match status" value="1"/>
</dbReference>
<feature type="binding site" evidence="10">
    <location>
        <position position="106"/>
    </location>
    <ligand>
        <name>L-glutamine</name>
        <dbReference type="ChEBI" id="CHEBI:58359"/>
    </ligand>
</feature>
<dbReference type="CDD" id="cd00712">
    <property type="entry name" value="AsnB"/>
    <property type="match status" value="1"/>
</dbReference>
<feature type="active site" description="For GATase activity" evidence="9">
    <location>
        <position position="2"/>
    </location>
</feature>
<dbReference type="PROSITE" id="PS51278">
    <property type="entry name" value="GATASE_TYPE_2"/>
    <property type="match status" value="1"/>
</dbReference>
<accession>E5XL35</accession>
<dbReference type="EMBL" id="ACZI02000003">
    <property type="protein sequence ID" value="EFV14903.1"/>
    <property type="molecule type" value="Genomic_DNA"/>
</dbReference>
<feature type="binding site" evidence="10">
    <location>
        <position position="265"/>
    </location>
    <ligand>
        <name>ATP</name>
        <dbReference type="ChEBI" id="CHEBI:30616"/>
    </ligand>
</feature>
<feature type="domain" description="Glutamine amidotransferase type-2" evidence="12">
    <location>
        <begin position="2"/>
        <end position="218"/>
    </location>
</feature>
<dbReference type="NCBIfam" id="TIGR01536">
    <property type="entry name" value="asn_synth_AEB"/>
    <property type="match status" value="1"/>
</dbReference>
<dbReference type="PANTHER" id="PTHR43284:SF1">
    <property type="entry name" value="ASPARAGINE SYNTHETASE"/>
    <property type="match status" value="1"/>
</dbReference>
<comment type="caution">
    <text evidence="13">The sequence shown here is derived from an EMBL/GenBank/DDBJ whole genome shotgun (WGS) entry which is preliminary data.</text>
</comment>
<keyword evidence="5 10" id="KW-0067">ATP-binding</keyword>
<dbReference type="GO" id="GO:0005524">
    <property type="term" value="F:ATP binding"/>
    <property type="evidence" value="ECO:0007669"/>
    <property type="project" value="UniProtKB-KW"/>
</dbReference>
<dbReference type="PANTHER" id="PTHR43284">
    <property type="entry name" value="ASPARAGINE SYNTHETASE (GLUTAMINE-HYDROLYZING)"/>
    <property type="match status" value="1"/>
</dbReference>
<dbReference type="RefSeq" id="WP_007466968.1">
    <property type="nucleotide sequence ID" value="NZ_KI391954.1"/>
</dbReference>
<name>E5XL35_SEGRC</name>
<comment type="pathway">
    <text evidence="1">Amino-acid biosynthesis; L-asparagine biosynthesis; L-asparagine from L-aspartate (L-Gln route): step 1/1.</text>
</comment>
<evidence type="ECO:0000256" key="2">
    <source>
        <dbReference type="ARBA" id="ARBA00005752"/>
    </source>
</evidence>
<comment type="catalytic activity">
    <reaction evidence="8">
        <text>L-aspartate + L-glutamine + ATP + H2O = L-asparagine + L-glutamate + AMP + diphosphate + H(+)</text>
        <dbReference type="Rhea" id="RHEA:12228"/>
        <dbReference type="ChEBI" id="CHEBI:15377"/>
        <dbReference type="ChEBI" id="CHEBI:15378"/>
        <dbReference type="ChEBI" id="CHEBI:29985"/>
        <dbReference type="ChEBI" id="CHEBI:29991"/>
        <dbReference type="ChEBI" id="CHEBI:30616"/>
        <dbReference type="ChEBI" id="CHEBI:33019"/>
        <dbReference type="ChEBI" id="CHEBI:58048"/>
        <dbReference type="ChEBI" id="CHEBI:58359"/>
        <dbReference type="ChEBI" id="CHEBI:456215"/>
        <dbReference type="EC" id="6.3.5.4"/>
    </reaction>
</comment>
<evidence type="ECO:0000313" key="14">
    <source>
        <dbReference type="Proteomes" id="UP000004816"/>
    </source>
</evidence>
<dbReference type="InterPro" id="IPR001962">
    <property type="entry name" value="Asn_synthase"/>
</dbReference>
<evidence type="ECO:0000256" key="6">
    <source>
        <dbReference type="ARBA" id="ARBA00022888"/>
    </source>
</evidence>
<dbReference type="InterPro" id="IPR033738">
    <property type="entry name" value="AsnB_N"/>
</dbReference>
<protein>
    <recommendedName>
        <fullName evidence="3">asparagine synthase (glutamine-hydrolyzing)</fullName>
        <ecNumber evidence="3">6.3.5.4</ecNumber>
    </recommendedName>
</protein>
<dbReference type="PIRSF" id="PIRSF001589">
    <property type="entry name" value="Asn_synthetase_glu-h"/>
    <property type="match status" value="1"/>
</dbReference>
<dbReference type="Pfam" id="PF00733">
    <property type="entry name" value="Asn_synthase"/>
    <property type="match status" value="1"/>
</dbReference>
<sequence>MCGIAGWVDFQRDLKDQVAIAQKMTDTMALRGPDDEGLWVGEHAALGHRRLSIIDLEGGRQPMLSPETGPDGEPLAVLSYSGEVYNFTELREELVRLGHRFQTRSDTEVVLRSYLQWGLGFIERLNGIYAFAVWDSARQELFLVRDRLGVKPLFYYPLPNGVLFGSEPKAILANPAAARELTLDGLRDTLGFFRTPGQTPLRGMHEVKPGHLVKVGRDGLVEQKYWELQVREHTDDLPTTIATIRGLLDDIVARQLIADVPLCTLLSGGLDSSTITALAQRTLDANGGGKVKSFSVDFAEHGDNFRPGFLHTTPDAPFVADLARHAGTDHSNIVLDTKQIADAGVRKAVLRAWDLPYSDADHDPSIFLLFQAIRQHSTVALSGEVADEIFGGYRWNHDPRAVQADTFPWHGIADFPVGERAAQFLDPKLADQLQLTEYIAEQYQSAVNEVPRIPGEDPFERRMRVALYLNLTRWMPLLLDRKDRMSMAVGLEARVPFCDHRLIEYVFNTPWSMKVFDGNEKSLLRAAAKDVLPESIVERRKVPYPSAQDLSYDQAIRDDLGEIARRPEAPARPLLDLDAVEKHLATPLAEPYTMLQRLAYTEIPTRLNAWLEEYEVELAV</sequence>
<evidence type="ECO:0000256" key="4">
    <source>
        <dbReference type="ARBA" id="ARBA00022741"/>
    </source>
</evidence>
<evidence type="ECO:0000256" key="5">
    <source>
        <dbReference type="ARBA" id="ARBA00022840"/>
    </source>
</evidence>
<dbReference type="SUPFAM" id="SSF56235">
    <property type="entry name" value="N-terminal nucleophile aminohydrolases (Ntn hydrolases)"/>
    <property type="match status" value="1"/>
</dbReference>
<evidence type="ECO:0000256" key="7">
    <source>
        <dbReference type="ARBA" id="ARBA00022962"/>
    </source>
</evidence>
<feature type="binding site" evidence="10">
    <location>
        <begin position="382"/>
        <end position="383"/>
    </location>
    <ligand>
        <name>ATP</name>
        <dbReference type="ChEBI" id="CHEBI:30616"/>
    </ligand>
</feature>
<dbReference type="AlphaFoldDB" id="E5XL35"/>
<proteinExistence type="inferred from homology"/>
<dbReference type="HOGENOM" id="CLU_014658_3_2_11"/>
<keyword evidence="7 9" id="KW-0315">Glutamine amidotransferase</keyword>
<dbReference type="InterPro" id="IPR006426">
    <property type="entry name" value="Asn_synth_AEB"/>
</dbReference>